<proteinExistence type="predicted"/>
<dbReference type="Proteomes" id="UP000175684">
    <property type="component" value="Unassembled WGS sequence"/>
</dbReference>
<name>A0A1E7Y089_BIFAD</name>
<evidence type="ECO:0000313" key="2">
    <source>
        <dbReference type="Proteomes" id="UP000175684"/>
    </source>
</evidence>
<comment type="caution">
    <text evidence="1">The sequence shown here is derived from an EMBL/GenBank/DDBJ whole genome shotgun (WGS) entry which is preliminary data.</text>
</comment>
<organism evidence="1 2">
    <name type="scientific">Bifidobacterium adolescentis</name>
    <dbReference type="NCBI Taxonomy" id="1680"/>
    <lineage>
        <taxon>Bacteria</taxon>
        <taxon>Bacillati</taxon>
        <taxon>Actinomycetota</taxon>
        <taxon>Actinomycetes</taxon>
        <taxon>Bifidobacteriales</taxon>
        <taxon>Bifidobacteriaceae</taxon>
        <taxon>Bifidobacterium</taxon>
    </lineage>
</organism>
<dbReference type="EMBL" id="MAXD01000002">
    <property type="protein sequence ID" value="OFA35086.1"/>
    <property type="molecule type" value="Genomic_DNA"/>
</dbReference>
<dbReference type="SUPFAM" id="SSF75712">
    <property type="entry name" value="Rad50 coiled-coil Zn hook"/>
    <property type="match status" value="1"/>
</dbReference>
<evidence type="ECO:0000313" key="1">
    <source>
        <dbReference type="EMBL" id="OFA35086.1"/>
    </source>
</evidence>
<sequence>MSYCGGTIELESAEWNDKKAVEYELAQAAWGMRLNVWYDLFHWNKNIVCADKRAAINKLASMPDWNGVLYHMDVPDTAAIKRLVAAERKAEERYREVCAATDIHNRKSKTITCKACGSRVELARFKGSVCPVCKKSLRSESARERVDRAKKVHEAAVERLAAARAENARKHGELAWMLSYIERC</sequence>
<dbReference type="RefSeq" id="WP_070122383.1">
    <property type="nucleotide sequence ID" value="NZ_MAXD01000002.1"/>
</dbReference>
<gene>
    <name evidence="1" type="ORF">BBK15_03045</name>
</gene>
<protein>
    <submittedName>
        <fullName evidence="1">Uncharacterized protein</fullName>
    </submittedName>
</protein>
<reference evidence="1 2" key="1">
    <citation type="submission" date="2016-07" db="EMBL/GenBank/DDBJ databases">
        <title>Draft Genome Sequence of Bifidobacterium adolescentis strain Km 4.</title>
        <authorList>
            <person name="Danilenko V.N."/>
        </authorList>
    </citation>
    <scope>NUCLEOTIDE SEQUENCE [LARGE SCALE GENOMIC DNA]</scope>
    <source>
        <strain evidence="1 2">Km 4</strain>
    </source>
</reference>
<accession>A0A1E7Y089</accession>
<dbReference type="AlphaFoldDB" id="A0A1E7Y089"/>